<reference evidence="2 3" key="2">
    <citation type="journal article" date="2008" name="Nature">
        <title>The Phaeodactylum genome reveals the evolutionary history of diatom genomes.</title>
        <authorList>
            <person name="Bowler C."/>
            <person name="Allen A.E."/>
            <person name="Badger J.H."/>
            <person name="Grimwood J."/>
            <person name="Jabbari K."/>
            <person name="Kuo A."/>
            <person name="Maheswari U."/>
            <person name="Martens C."/>
            <person name="Maumus F."/>
            <person name="Otillar R.P."/>
            <person name="Rayko E."/>
            <person name="Salamov A."/>
            <person name="Vandepoele K."/>
            <person name="Beszteri B."/>
            <person name="Gruber A."/>
            <person name="Heijde M."/>
            <person name="Katinka M."/>
            <person name="Mock T."/>
            <person name="Valentin K."/>
            <person name="Verret F."/>
            <person name="Berges J.A."/>
            <person name="Brownlee C."/>
            <person name="Cadoret J.P."/>
            <person name="Chiovitti A."/>
            <person name="Choi C.J."/>
            <person name="Coesel S."/>
            <person name="De Martino A."/>
            <person name="Detter J.C."/>
            <person name="Durkin C."/>
            <person name="Falciatore A."/>
            <person name="Fournet J."/>
            <person name="Haruta M."/>
            <person name="Huysman M.J."/>
            <person name="Jenkins B.D."/>
            <person name="Jiroutova K."/>
            <person name="Jorgensen R.E."/>
            <person name="Joubert Y."/>
            <person name="Kaplan A."/>
            <person name="Kroger N."/>
            <person name="Kroth P.G."/>
            <person name="La Roche J."/>
            <person name="Lindquist E."/>
            <person name="Lommer M."/>
            <person name="Martin-Jezequel V."/>
            <person name="Lopez P.J."/>
            <person name="Lucas S."/>
            <person name="Mangogna M."/>
            <person name="McGinnis K."/>
            <person name="Medlin L.K."/>
            <person name="Montsant A."/>
            <person name="Oudot-Le Secq M.P."/>
            <person name="Napoli C."/>
            <person name="Obornik M."/>
            <person name="Parker M.S."/>
            <person name="Petit J.L."/>
            <person name="Porcel B.M."/>
            <person name="Poulsen N."/>
            <person name="Robison M."/>
            <person name="Rychlewski L."/>
            <person name="Rynearson T.A."/>
            <person name="Schmutz J."/>
            <person name="Shapiro H."/>
            <person name="Siaut M."/>
            <person name="Stanley M."/>
            <person name="Sussman M.R."/>
            <person name="Taylor A.R."/>
            <person name="Vardi A."/>
            <person name="von Dassow P."/>
            <person name="Vyverman W."/>
            <person name="Willis A."/>
            <person name="Wyrwicz L.S."/>
            <person name="Rokhsar D.S."/>
            <person name="Weissenbach J."/>
            <person name="Armbrust E.V."/>
            <person name="Green B.R."/>
            <person name="Van de Peer Y."/>
            <person name="Grigoriev I.V."/>
        </authorList>
    </citation>
    <scope>NUCLEOTIDE SEQUENCE [LARGE SCALE GENOMIC DNA]</scope>
    <source>
        <strain evidence="2 3">CCMP1335</strain>
    </source>
</reference>
<dbReference type="OMA" id="DREEHEN"/>
<sequence>MRRRQTSISVRNLSDIDEEWGEDDDEIYFDSNGMPIVVHDDDDDTEVRETTAIDAVEKPKSEDTNADNAQIKHSTPNPSPPPPPLPKYNDQSNPKKNSNHGSPTTTSKQQVDDTDIDANPKEDAKSADEDSHRINSNTSQTKPSKPPTSPPPPPPLPKEKTSDESSNENTKHDNNKDHQDDIKDEDNTTRSKLFNHTNHHATNDSTQADTIFDDILRGFSFASIFCMCMICLHKACYYSCVRCGIVPDERVVEARWRRFQLKNKRAYFNPNVSPPMDTKSLGKWLANNRVGGTELGVWDSEMDDFDGSSTGDIDFDDGIQLSAWEKDDASSAAELEYGEGTLLEDKSHDERLFDGDNGGLGVEKEANKFFEGRKRTRNNCGKKPEIIYYNGRANSSGSAISQERPQTDNEISDESFFDALNPPSQHSDPFPEDHDNTAAKDFAKIHSNDYFDATTNDNDREEHENSFDDNDVSTDDRGYDEESDLLGLRSDSPPPLDLEEIEEKLREDMEKAPFY</sequence>
<gene>
    <name evidence="2" type="ORF">THAPSDRAFT_2637</name>
</gene>
<feature type="compositionally biased region" description="Basic and acidic residues" evidence="1">
    <location>
        <begin position="47"/>
        <end position="63"/>
    </location>
</feature>
<feature type="compositionally biased region" description="Polar residues" evidence="1">
    <location>
        <begin position="1"/>
        <end position="12"/>
    </location>
</feature>
<protein>
    <submittedName>
        <fullName evidence="2">Uncharacterized protein</fullName>
    </submittedName>
</protein>
<feature type="region of interest" description="Disordered" evidence="1">
    <location>
        <begin position="1"/>
        <end position="185"/>
    </location>
</feature>
<feature type="compositionally biased region" description="Pro residues" evidence="1">
    <location>
        <begin position="77"/>
        <end position="86"/>
    </location>
</feature>
<dbReference type="KEGG" id="tps:THAPSDRAFT_2637"/>
<dbReference type="RefSeq" id="XP_002287395.1">
    <property type="nucleotide sequence ID" value="XM_002287359.1"/>
</dbReference>
<dbReference type="AlphaFoldDB" id="B8BUY0"/>
<dbReference type="EMBL" id="CM000639">
    <property type="protein sequence ID" value="EED94838.1"/>
    <property type="molecule type" value="Genomic_DNA"/>
</dbReference>
<feature type="compositionally biased region" description="Acidic residues" evidence="1">
    <location>
        <begin position="467"/>
        <end position="484"/>
    </location>
</feature>
<feature type="compositionally biased region" description="Basic and acidic residues" evidence="1">
    <location>
        <begin position="457"/>
        <end position="466"/>
    </location>
</feature>
<feature type="compositionally biased region" description="Basic and acidic residues" evidence="1">
    <location>
        <begin position="503"/>
        <end position="515"/>
    </location>
</feature>
<dbReference type="eggNOG" id="ENOG502T7EA">
    <property type="taxonomic scope" value="Eukaryota"/>
</dbReference>
<name>B8BUY0_THAPS</name>
<feature type="compositionally biased region" description="Polar residues" evidence="1">
    <location>
        <begin position="89"/>
        <end position="109"/>
    </location>
</feature>
<feature type="compositionally biased region" description="Basic and acidic residues" evidence="1">
    <location>
        <begin position="157"/>
        <end position="185"/>
    </location>
</feature>
<accession>B8BUY0</accession>
<dbReference type="GeneID" id="7443055"/>
<dbReference type="HOGENOM" id="CLU_529485_0_0_1"/>
<dbReference type="PaxDb" id="35128-Thaps2637"/>
<feature type="compositionally biased region" description="Basic and acidic residues" evidence="1">
    <location>
        <begin position="118"/>
        <end position="133"/>
    </location>
</feature>
<feature type="region of interest" description="Disordered" evidence="1">
    <location>
        <begin position="394"/>
        <end position="515"/>
    </location>
</feature>
<evidence type="ECO:0000313" key="2">
    <source>
        <dbReference type="EMBL" id="EED94838.1"/>
    </source>
</evidence>
<dbReference type="Proteomes" id="UP000001449">
    <property type="component" value="Chromosome 2"/>
</dbReference>
<evidence type="ECO:0000256" key="1">
    <source>
        <dbReference type="SAM" id="MobiDB-lite"/>
    </source>
</evidence>
<dbReference type="InParanoid" id="B8BUY0"/>
<organism evidence="2 3">
    <name type="scientific">Thalassiosira pseudonana</name>
    <name type="common">Marine diatom</name>
    <name type="synonym">Cyclotella nana</name>
    <dbReference type="NCBI Taxonomy" id="35128"/>
    <lineage>
        <taxon>Eukaryota</taxon>
        <taxon>Sar</taxon>
        <taxon>Stramenopiles</taxon>
        <taxon>Ochrophyta</taxon>
        <taxon>Bacillariophyta</taxon>
        <taxon>Coscinodiscophyceae</taxon>
        <taxon>Thalassiosirophycidae</taxon>
        <taxon>Thalassiosirales</taxon>
        <taxon>Thalassiosiraceae</taxon>
        <taxon>Thalassiosira</taxon>
    </lineage>
</organism>
<reference evidence="2 3" key="1">
    <citation type="journal article" date="2004" name="Science">
        <title>The genome of the diatom Thalassiosira pseudonana: ecology, evolution, and metabolism.</title>
        <authorList>
            <person name="Armbrust E.V."/>
            <person name="Berges J.A."/>
            <person name="Bowler C."/>
            <person name="Green B.R."/>
            <person name="Martinez D."/>
            <person name="Putnam N.H."/>
            <person name="Zhou S."/>
            <person name="Allen A.E."/>
            <person name="Apt K.E."/>
            <person name="Bechner M."/>
            <person name="Brzezinski M.A."/>
            <person name="Chaal B.K."/>
            <person name="Chiovitti A."/>
            <person name="Davis A.K."/>
            <person name="Demarest M.S."/>
            <person name="Detter J.C."/>
            <person name="Glavina T."/>
            <person name="Goodstein D."/>
            <person name="Hadi M.Z."/>
            <person name="Hellsten U."/>
            <person name="Hildebrand M."/>
            <person name="Jenkins B.D."/>
            <person name="Jurka J."/>
            <person name="Kapitonov V.V."/>
            <person name="Kroger N."/>
            <person name="Lau W.W."/>
            <person name="Lane T.W."/>
            <person name="Larimer F.W."/>
            <person name="Lippmeier J.C."/>
            <person name="Lucas S."/>
            <person name="Medina M."/>
            <person name="Montsant A."/>
            <person name="Obornik M."/>
            <person name="Parker M.S."/>
            <person name="Palenik B."/>
            <person name="Pazour G.J."/>
            <person name="Richardson P.M."/>
            <person name="Rynearson T.A."/>
            <person name="Saito M.A."/>
            <person name="Schwartz D.C."/>
            <person name="Thamatrakoln K."/>
            <person name="Valentin K."/>
            <person name="Vardi A."/>
            <person name="Wilkerson F.P."/>
            <person name="Rokhsar D.S."/>
        </authorList>
    </citation>
    <scope>NUCLEOTIDE SEQUENCE [LARGE SCALE GENOMIC DNA]</scope>
    <source>
        <strain evidence="2 3">CCMP1335</strain>
    </source>
</reference>
<feature type="compositionally biased region" description="Basic and acidic residues" evidence="1">
    <location>
        <begin position="429"/>
        <end position="449"/>
    </location>
</feature>
<evidence type="ECO:0000313" key="3">
    <source>
        <dbReference type="Proteomes" id="UP000001449"/>
    </source>
</evidence>
<feature type="compositionally biased region" description="Acidic residues" evidence="1">
    <location>
        <begin position="15"/>
        <end position="28"/>
    </location>
</feature>
<keyword evidence="3" id="KW-1185">Reference proteome</keyword>
<proteinExistence type="predicted"/>
<feature type="compositionally biased region" description="Pro residues" evidence="1">
    <location>
        <begin position="144"/>
        <end position="156"/>
    </location>
</feature>
<feature type="compositionally biased region" description="Polar residues" evidence="1">
    <location>
        <begin position="394"/>
        <end position="404"/>
    </location>
</feature>
<feature type="compositionally biased region" description="Polar residues" evidence="1">
    <location>
        <begin position="66"/>
        <end position="75"/>
    </location>
</feature>